<organism evidence="2 3">
    <name type="scientific">Cinchona calisaya</name>
    <dbReference type="NCBI Taxonomy" id="153742"/>
    <lineage>
        <taxon>Eukaryota</taxon>
        <taxon>Viridiplantae</taxon>
        <taxon>Streptophyta</taxon>
        <taxon>Embryophyta</taxon>
        <taxon>Tracheophyta</taxon>
        <taxon>Spermatophyta</taxon>
        <taxon>Magnoliopsida</taxon>
        <taxon>eudicotyledons</taxon>
        <taxon>Gunneridae</taxon>
        <taxon>Pentapetalae</taxon>
        <taxon>asterids</taxon>
        <taxon>lamiids</taxon>
        <taxon>Gentianales</taxon>
        <taxon>Rubiaceae</taxon>
        <taxon>Cinchonoideae</taxon>
        <taxon>Cinchoneae</taxon>
        <taxon>Cinchona</taxon>
    </lineage>
</organism>
<reference evidence="2 3" key="1">
    <citation type="submission" date="2024-11" db="EMBL/GenBank/DDBJ databases">
        <title>A near-complete genome assembly of Cinchona calisaya.</title>
        <authorList>
            <person name="Lian D.C."/>
            <person name="Zhao X.W."/>
            <person name="Wei L."/>
        </authorList>
    </citation>
    <scope>NUCLEOTIDE SEQUENCE [LARGE SCALE GENOMIC DNA]</scope>
    <source>
        <tissue evidence="2">Nenye</tissue>
    </source>
</reference>
<dbReference type="AlphaFoldDB" id="A0ABD2Z531"/>
<gene>
    <name evidence="2" type="ORF">ACH5RR_025929</name>
</gene>
<protein>
    <submittedName>
        <fullName evidence="2">Uncharacterized protein</fullName>
    </submittedName>
</protein>
<evidence type="ECO:0000313" key="2">
    <source>
        <dbReference type="EMBL" id="KAL3513212.1"/>
    </source>
</evidence>
<keyword evidence="3" id="KW-1185">Reference proteome</keyword>
<accession>A0ABD2Z531</accession>
<proteinExistence type="predicted"/>
<dbReference type="EMBL" id="JBJUIK010000011">
    <property type="protein sequence ID" value="KAL3513212.1"/>
    <property type="molecule type" value="Genomic_DNA"/>
</dbReference>
<name>A0ABD2Z531_9GENT</name>
<feature type="region of interest" description="Disordered" evidence="1">
    <location>
        <begin position="42"/>
        <end position="75"/>
    </location>
</feature>
<comment type="caution">
    <text evidence="2">The sequence shown here is derived from an EMBL/GenBank/DDBJ whole genome shotgun (WGS) entry which is preliminary data.</text>
</comment>
<evidence type="ECO:0000256" key="1">
    <source>
        <dbReference type="SAM" id="MobiDB-lite"/>
    </source>
</evidence>
<dbReference type="Proteomes" id="UP001630127">
    <property type="component" value="Unassembled WGS sequence"/>
</dbReference>
<evidence type="ECO:0000313" key="3">
    <source>
        <dbReference type="Proteomes" id="UP001630127"/>
    </source>
</evidence>
<sequence length="124" mass="14310">MEGFETIEDEDILGVKKVPTSKVSTEANKRTMEDLEGEVATLGFDNTTSHPNVEGEPPEREEMDMEQEPGAMDENYPEIDIEEKWNELAYGDEKLLHKRFSDEGELDEYLDFNPKFEFKKSQLS</sequence>